<dbReference type="InterPro" id="IPR005825">
    <property type="entry name" value="Ribosomal_uL24_CS"/>
</dbReference>
<dbReference type="SMART" id="SM00739">
    <property type="entry name" value="KOW"/>
    <property type="match status" value="1"/>
</dbReference>
<feature type="region of interest" description="Disordered" evidence="5">
    <location>
        <begin position="108"/>
        <end position="147"/>
    </location>
</feature>
<accession>A0AAW1NSJ9</accession>
<keyword evidence="2 4" id="KW-0689">Ribosomal protein</keyword>
<dbReference type="GO" id="GO:0006412">
    <property type="term" value="P:translation"/>
    <property type="evidence" value="ECO:0007669"/>
    <property type="project" value="InterPro"/>
</dbReference>
<feature type="domain" description="KOW" evidence="6">
    <location>
        <begin position="65"/>
        <end position="92"/>
    </location>
</feature>
<dbReference type="EMBL" id="JALJOQ010000111">
    <property type="protein sequence ID" value="KAK9797026.1"/>
    <property type="molecule type" value="Genomic_DNA"/>
</dbReference>
<keyword evidence="3 4" id="KW-0687">Ribonucleoprotein</keyword>
<keyword evidence="8" id="KW-1185">Reference proteome</keyword>
<evidence type="ECO:0000256" key="2">
    <source>
        <dbReference type="ARBA" id="ARBA00022980"/>
    </source>
</evidence>
<protein>
    <recommendedName>
        <fullName evidence="6">KOW domain-containing protein</fullName>
    </recommendedName>
</protein>
<dbReference type="GO" id="GO:0003723">
    <property type="term" value="F:RNA binding"/>
    <property type="evidence" value="ECO:0007669"/>
    <property type="project" value="InterPro"/>
</dbReference>
<dbReference type="GO" id="GO:1990904">
    <property type="term" value="C:ribonucleoprotein complex"/>
    <property type="evidence" value="ECO:0007669"/>
    <property type="project" value="UniProtKB-KW"/>
</dbReference>
<comment type="similarity">
    <text evidence="1 4">Belongs to the universal ribosomal protein uL24 family.</text>
</comment>
<dbReference type="InterPro" id="IPR003256">
    <property type="entry name" value="Ribosomal_uL24"/>
</dbReference>
<proteinExistence type="inferred from homology"/>
<evidence type="ECO:0000256" key="3">
    <source>
        <dbReference type="ARBA" id="ARBA00023274"/>
    </source>
</evidence>
<reference evidence="7 8" key="1">
    <citation type="journal article" date="2024" name="Nat. Commun.">
        <title>Phylogenomics reveals the evolutionary origins of lichenization in chlorophyte algae.</title>
        <authorList>
            <person name="Puginier C."/>
            <person name="Libourel C."/>
            <person name="Otte J."/>
            <person name="Skaloud P."/>
            <person name="Haon M."/>
            <person name="Grisel S."/>
            <person name="Petersen M."/>
            <person name="Berrin J.G."/>
            <person name="Delaux P.M."/>
            <person name="Dal Grande F."/>
            <person name="Keller J."/>
        </authorList>
    </citation>
    <scope>NUCLEOTIDE SEQUENCE [LARGE SCALE GENOMIC DNA]</scope>
    <source>
        <strain evidence="7 8">SAG 2036</strain>
    </source>
</reference>
<dbReference type="Proteomes" id="UP001465755">
    <property type="component" value="Unassembled WGS sequence"/>
</dbReference>
<organism evidence="7 8">
    <name type="scientific">Symbiochloris irregularis</name>
    <dbReference type="NCBI Taxonomy" id="706552"/>
    <lineage>
        <taxon>Eukaryota</taxon>
        <taxon>Viridiplantae</taxon>
        <taxon>Chlorophyta</taxon>
        <taxon>core chlorophytes</taxon>
        <taxon>Trebouxiophyceae</taxon>
        <taxon>Trebouxiales</taxon>
        <taxon>Trebouxiaceae</taxon>
        <taxon>Symbiochloris</taxon>
    </lineage>
</organism>
<gene>
    <name evidence="7" type="ORF">WJX73_009461</name>
</gene>
<dbReference type="HAMAP" id="MF_01326_B">
    <property type="entry name" value="Ribosomal_uL24_B"/>
    <property type="match status" value="1"/>
</dbReference>
<dbReference type="CDD" id="cd06089">
    <property type="entry name" value="KOW_RPL26"/>
    <property type="match status" value="1"/>
</dbReference>
<sequence length="168" mass="18331">MLLGAYGQPRLGGLSGACIQHQQPLSQRVAAPYRLQISAGIIGPGKKWEHYDKTKNGLPVRQRLHVKLGDVVQVITGSDKGKVGKVKEIDLKLAKVVVEGVNIRAKMDKRNARGSDDKAPKKSESPVAASNVMHYSEGQKVASRVGNRVENGKKVRYLKKTGEVIDKQ</sequence>
<dbReference type="GO" id="GO:0005840">
    <property type="term" value="C:ribosome"/>
    <property type="evidence" value="ECO:0007669"/>
    <property type="project" value="UniProtKB-KW"/>
</dbReference>
<evidence type="ECO:0000256" key="5">
    <source>
        <dbReference type="SAM" id="MobiDB-lite"/>
    </source>
</evidence>
<dbReference type="PANTHER" id="PTHR12903">
    <property type="entry name" value="MITOCHONDRIAL RIBOSOMAL PROTEIN L24"/>
    <property type="match status" value="1"/>
</dbReference>
<dbReference type="GO" id="GO:0003735">
    <property type="term" value="F:structural constituent of ribosome"/>
    <property type="evidence" value="ECO:0007669"/>
    <property type="project" value="InterPro"/>
</dbReference>
<dbReference type="InterPro" id="IPR014722">
    <property type="entry name" value="Rib_uL2_dom2"/>
</dbReference>
<evidence type="ECO:0000256" key="1">
    <source>
        <dbReference type="ARBA" id="ARBA00010618"/>
    </source>
</evidence>
<feature type="compositionally biased region" description="Basic and acidic residues" evidence="5">
    <location>
        <begin position="108"/>
        <end position="124"/>
    </location>
</feature>
<comment type="caution">
    <text evidence="7">The sequence shown here is derived from an EMBL/GenBank/DDBJ whole genome shotgun (WGS) entry which is preliminary data.</text>
</comment>
<dbReference type="PROSITE" id="PS01108">
    <property type="entry name" value="RIBOSOMAL_L24"/>
    <property type="match status" value="1"/>
</dbReference>
<dbReference type="Pfam" id="PF17136">
    <property type="entry name" value="ribosomal_L24"/>
    <property type="match status" value="1"/>
</dbReference>
<dbReference type="InterPro" id="IPR008991">
    <property type="entry name" value="Translation_prot_SH3-like_sf"/>
</dbReference>
<dbReference type="Gene3D" id="2.30.30.30">
    <property type="match status" value="1"/>
</dbReference>
<dbReference type="InterPro" id="IPR057264">
    <property type="entry name" value="Ribosomal_uL24_C"/>
</dbReference>
<dbReference type="SUPFAM" id="SSF50104">
    <property type="entry name" value="Translation proteins SH3-like domain"/>
    <property type="match status" value="1"/>
</dbReference>
<evidence type="ECO:0000259" key="6">
    <source>
        <dbReference type="SMART" id="SM00739"/>
    </source>
</evidence>
<evidence type="ECO:0000313" key="8">
    <source>
        <dbReference type="Proteomes" id="UP001465755"/>
    </source>
</evidence>
<dbReference type="InterPro" id="IPR041988">
    <property type="entry name" value="Ribosomal_uL24_KOW"/>
</dbReference>
<dbReference type="InterPro" id="IPR005824">
    <property type="entry name" value="KOW"/>
</dbReference>
<name>A0AAW1NSJ9_9CHLO</name>
<dbReference type="Pfam" id="PF00467">
    <property type="entry name" value="KOW"/>
    <property type="match status" value="1"/>
</dbReference>
<dbReference type="AlphaFoldDB" id="A0AAW1NSJ9"/>
<evidence type="ECO:0000256" key="4">
    <source>
        <dbReference type="RuleBase" id="RU003477"/>
    </source>
</evidence>
<evidence type="ECO:0000313" key="7">
    <source>
        <dbReference type="EMBL" id="KAK9797026.1"/>
    </source>
</evidence>
<dbReference type="NCBIfam" id="TIGR01079">
    <property type="entry name" value="rplX_bact"/>
    <property type="match status" value="1"/>
</dbReference>